<dbReference type="InterPro" id="IPR004682">
    <property type="entry name" value="TRAP_DctP"/>
</dbReference>
<protein>
    <submittedName>
        <fullName evidence="6">Tripartite ATP-independent transporter solute receptor, DctP family</fullName>
    </submittedName>
</protein>
<keyword evidence="3" id="KW-0813">Transport</keyword>
<keyword evidence="7" id="KW-1185">Reference proteome</keyword>
<organism evidence="6 7">
    <name type="scientific">Amphritea atlantica</name>
    <dbReference type="NCBI Taxonomy" id="355243"/>
    <lineage>
        <taxon>Bacteria</taxon>
        <taxon>Pseudomonadati</taxon>
        <taxon>Pseudomonadota</taxon>
        <taxon>Gammaproteobacteria</taxon>
        <taxon>Oceanospirillales</taxon>
        <taxon>Oceanospirillaceae</taxon>
        <taxon>Amphritea</taxon>
    </lineage>
</organism>
<dbReference type="CDD" id="cd13603">
    <property type="entry name" value="PBP2_TRAP_Siap_TeaA_like"/>
    <property type="match status" value="1"/>
</dbReference>
<keyword evidence="4" id="KW-0732">Signal</keyword>
<dbReference type="InterPro" id="IPR028081">
    <property type="entry name" value="Leu-bd"/>
</dbReference>
<comment type="similarity">
    <text evidence="1">Belongs to the bacterial solute-binding protein 7 family.</text>
</comment>
<dbReference type="EMBL" id="FOGB01000004">
    <property type="protein sequence ID" value="SEQ52352.1"/>
    <property type="molecule type" value="Genomic_DNA"/>
</dbReference>
<dbReference type="Pfam" id="PF13458">
    <property type="entry name" value="Peripla_BP_6"/>
    <property type="match status" value="1"/>
</dbReference>
<name>A0A1H9GQI2_9GAMM</name>
<dbReference type="SUPFAM" id="SSF53822">
    <property type="entry name" value="Periplasmic binding protein-like I"/>
    <property type="match status" value="1"/>
</dbReference>
<evidence type="ECO:0000256" key="4">
    <source>
        <dbReference type="ARBA" id="ARBA00022729"/>
    </source>
</evidence>
<evidence type="ECO:0000313" key="7">
    <source>
        <dbReference type="Proteomes" id="UP000198749"/>
    </source>
</evidence>
<comment type="similarity">
    <text evidence="2">Belongs to the leucine-binding protein family.</text>
</comment>
<feature type="domain" description="Leucine-binding protein" evidence="5">
    <location>
        <begin position="368"/>
        <end position="706"/>
    </location>
</feature>
<dbReference type="InterPro" id="IPR018389">
    <property type="entry name" value="DctP_fam"/>
</dbReference>
<keyword evidence="6" id="KW-0675">Receptor</keyword>
<dbReference type="PANTHER" id="PTHR33376">
    <property type="match status" value="1"/>
</dbReference>
<dbReference type="STRING" id="355243.SAMN03080615_01830"/>
<dbReference type="CDD" id="cd19979">
    <property type="entry name" value="PBP1_ABC_ligand_binding-like"/>
    <property type="match status" value="1"/>
</dbReference>
<dbReference type="Gene3D" id="3.40.190.170">
    <property type="entry name" value="Bacterial extracellular solute-binding protein, family 7"/>
    <property type="match status" value="1"/>
</dbReference>
<proteinExistence type="inferred from homology"/>
<dbReference type="InterPro" id="IPR028082">
    <property type="entry name" value="Peripla_BP_I"/>
</dbReference>
<dbReference type="Proteomes" id="UP000198749">
    <property type="component" value="Unassembled WGS sequence"/>
</dbReference>
<evidence type="ECO:0000256" key="2">
    <source>
        <dbReference type="ARBA" id="ARBA00010062"/>
    </source>
</evidence>
<dbReference type="NCBIfam" id="TIGR00787">
    <property type="entry name" value="dctP"/>
    <property type="match status" value="1"/>
</dbReference>
<dbReference type="GO" id="GO:0030288">
    <property type="term" value="C:outer membrane-bounded periplasmic space"/>
    <property type="evidence" value="ECO:0007669"/>
    <property type="project" value="InterPro"/>
</dbReference>
<dbReference type="InterPro" id="IPR038404">
    <property type="entry name" value="TRAP_DctP_sf"/>
</dbReference>
<dbReference type="RefSeq" id="WP_091356898.1">
    <property type="nucleotide sequence ID" value="NZ_AP025284.1"/>
</dbReference>
<gene>
    <name evidence="6" type="ORF">SAMN03080615_01830</name>
</gene>
<evidence type="ECO:0000259" key="5">
    <source>
        <dbReference type="Pfam" id="PF13458"/>
    </source>
</evidence>
<dbReference type="NCBIfam" id="NF037995">
    <property type="entry name" value="TRAP_S1"/>
    <property type="match status" value="1"/>
</dbReference>
<evidence type="ECO:0000313" key="6">
    <source>
        <dbReference type="EMBL" id="SEQ52352.1"/>
    </source>
</evidence>
<accession>A0A1H9GQI2</accession>
<dbReference type="AlphaFoldDB" id="A0A1H9GQI2"/>
<dbReference type="Pfam" id="PF03480">
    <property type="entry name" value="DctP"/>
    <property type="match status" value="1"/>
</dbReference>
<sequence length="713" mass="79459">MKRFLLIAGIVFPLVILFLLLTVGEQQVENVKADATRQPAVVLRFGHNTPEDSALHKASLKFAQIVNQKTQGKVVIEVYPAQQLGNDHQMVEMARKGELDIILTPTAKMSVPVPSMQYADLPFLFPSRDDAYEMLDGEPGKMLLQDLNSIGLHGVAFWENGFKHFTGNRAFLSPDDFKNTKIRVMKSRIIMEQFRSFGAEPVPIDFHATKQALADGVVDGEENPLIAIYSMGFHEVQSDLVLSNHAFLGYVLSISSKTMDRLPYDVQKVLLDTAIEVTPWERIETQKKEAELIEKIKQAGTRVHLLSEEQRAVFAHKTEKIASQFEGIVGTALISKTEELLFDKYGPPAEDKNHLVIGINADLSREPSSGLAIKRGVQLAVKEINRRGGVLGKKLHVIALDHKTIPGISVENMEYFIQRPDVVAVVGGKHATVIGEELKRVSRSHIPYLIPWSAAGGLTENGIPDNNVFRISANDLWASEYIANYAIGEYKKPAIVVENTVWGRTNLKNMQRFLFSKGVLPATEVVFNRGETDYSKELLQVFSSGADSVILVANANEGRVIIAGLTQREQPLPIISHWGILGGVKDDATLKLYSQAELRFFQTFLFDRSRRKQSRDLKQAYITEYGLEQGEQINSQHGVAQAYDLVQLLALAIERSGSTDRAEIVHALEQLPGYEGVVKRYDSAFTDSHHDALGEDDYFMARFGENGQIIPVN</sequence>
<dbReference type="Gene3D" id="3.40.50.2300">
    <property type="match status" value="2"/>
</dbReference>
<dbReference type="GO" id="GO:0055085">
    <property type="term" value="P:transmembrane transport"/>
    <property type="evidence" value="ECO:0007669"/>
    <property type="project" value="InterPro"/>
</dbReference>
<evidence type="ECO:0000256" key="1">
    <source>
        <dbReference type="ARBA" id="ARBA00009023"/>
    </source>
</evidence>
<evidence type="ECO:0000256" key="3">
    <source>
        <dbReference type="ARBA" id="ARBA00022448"/>
    </source>
</evidence>
<reference evidence="7" key="1">
    <citation type="submission" date="2016-10" db="EMBL/GenBank/DDBJ databases">
        <authorList>
            <person name="Varghese N."/>
            <person name="Submissions S."/>
        </authorList>
    </citation>
    <scope>NUCLEOTIDE SEQUENCE [LARGE SCALE GENOMIC DNA]</scope>
    <source>
        <strain evidence="7">DSM 18887</strain>
    </source>
</reference>
<dbReference type="PANTHER" id="PTHR33376:SF7">
    <property type="entry name" value="C4-DICARBOXYLATE-BINDING PROTEIN DCTB"/>
    <property type="match status" value="1"/>
</dbReference>
<dbReference type="OrthoDB" id="9771186at2"/>